<evidence type="ECO:0000259" key="2">
    <source>
        <dbReference type="Pfam" id="PF20150"/>
    </source>
</evidence>
<feature type="domain" description="2EXR" evidence="2">
    <location>
        <begin position="30"/>
        <end position="107"/>
    </location>
</feature>
<dbReference type="OrthoDB" id="3513892at2759"/>
<dbReference type="EMBL" id="PDLM01000002">
    <property type="protein sequence ID" value="RDW84334.1"/>
    <property type="molecule type" value="Genomic_DNA"/>
</dbReference>
<dbReference type="PANTHER" id="PTHR35910">
    <property type="entry name" value="2EXR DOMAIN-CONTAINING PROTEIN"/>
    <property type="match status" value="1"/>
</dbReference>
<proteinExistence type="predicted"/>
<dbReference type="Pfam" id="PF20150">
    <property type="entry name" value="2EXR"/>
    <property type="match status" value="1"/>
</dbReference>
<name>A0A3D8SE09_9HELO</name>
<dbReference type="InterPro" id="IPR045518">
    <property type="entry name" value="2EXR"/>
</dbReference>
<accession>A0A3D8SE09</accession>
<gene>
    <name evidence="3" type="ORF">BP6252_01924</name>
</gene>
<dbReference type="AlphaFoldDB" id="A0A3D8SE09"/>
<organism evidence="3 4">
    <name type="scientific">Coleophoma cylindrospora</name>
    <dbReference type="NCBI Taxonomy" id="1849047"/>
    <lineage>
        <taxon>Eukaryota</taxon>
        <taxon>Fungi</taxon>
        <taxon>Dikarya</taxon>
        <taxon>Ascomycota</taxon>
        <taxon>Pezizomycotina</taxon>
        <taxon>Leotiomycetes</taxon>
        <taxon>Helotiales</taxon>
        <taxon>Dermateaceae</taxon>
        <taxon>Coleophoma</taxon>
    </lineage>
</organism>
<evidence type="ECO:0000313" key="4">
    <source>
        <dbReference type="Proteomes" id="UP000256645"/>
    </source>
</evidence>
<sequence length="246" mass="29222">MSSKQQARSHNMTRLPNDINTPTEEDVGAFRLFSKLPAEVRMEIWKLSIEPRAVYHQTNRGVSRQPPSILSTCMESRIIGLKYYTYKPLPYIDSYRHIYFNYNHDMLVIKDDIDLHRIMENYHLMVDQKIHHVAIEMNQWRYILECDLDARQDICTRCYGIRLWPHLKSISLFEEKFDNAPSHTVGVVDKQQIPLYNEKDIEALEELDKKRRAKYPKWNMPTYHLLELHVSKKASLTEQENEDAIS</sequence>
<keyword evidence="4" id="KW-1185">Reference proteome</keyword>
<dbReference type="Proteomes" id="UP000256645">
    <property type="component" value="Unassembled WGS sequence"/>
</dbReference>
<protein>
    <recommendedName>
        <fullName evidence="2">2EXR domain-containing protein</fullName>
    </recommendedName>
</protein>
<reference evidence="3 4" key="1">
    <citation type="journal article" date="2018" name="IMA Fungus">
        <title>IMA Genome-F 9: Draft genome sequence of Annulohypoxylon stygium, Aspergillus mulundensis, Berkeleyomyces basicola (syn. Thielaviopsis basicola), Ceratocystis smalleyi, two Cercospora beticola strains, Coleophoma cylindrospora, Fusarium fracticaudum, Phialophora cf. hyalina, and Morchella septimelata.</title>
        <authorList>
            <person name="Wingfield B.D."/>
            <person name="Bills G.F."/>
            <person name="Dong Y."/>
            <person name="Huang W."/>
            <person name="Nel W.J."/>
            <person name="Swalarsk-Parry B.S."/>
            <person name="Vaghefi N."/>
            <person name="Wilken P.M."/>
            <person name="An Z."/>
            <person name="de Beer Z.W."/>
            <person name="De Vos L."/>
            <person name="Chen L."/>
            <person name="Duong T.A."/>
            <person name="Gao Y."/>
            <person name="Hammerbacher A."/>
            <person name="Kikkert J.R."/>
            <person name="Li Y."/>
            <person name="Li H."/>
            <person name="Li K."/>
            <person name="Li Q."/>
            <person name="Liu X."/>
            <person name="Ma X."/>
            <person name="Naidoo K."/>
            <person name="Pethybridge S.J."/>
            <person name="Sun J."/>
            <person name="Steenkamp E.T."/>
            <person name="van der Nest M.A."/>
            <person name="van Wyk S."/>
            <person name="Wingfield M.J."/>
            <person name="Xiong C."/>
            <person name="Yue Q."/>
            <person name="Zhang X."/>
        </authorList>
    </citation>
    <scope>NUCLEOTIDE SEQUENCE [LARGE SCALE GENOMIC DNA]</scope>
    <source>
        <strain evidence="3 4">BP6252</strain>
    </source>
</reference>
<evidence type="ECO:0000313" key="3">
    <source>
        <dbReference type="EMBL" id="RDW84334.1"/>
    </source>
</evidence>
<evidence type="ECO:0000256" key="1">
    <source>
        <dbReference type="SAM" id="MobiDB-lite"/>
    </source>
</evidence>
<dbReference type="PANTHER" id="PTHR35910:SF6">
    <property type="entry name" value="2EXR DOMAIN-CONTAINING PROTEIN"/>
    <property type="match status" value="1"/>
</dbReference>
<comment type="caution">
    <text evidence="3">The sequence shown here is derived from an EMBL/GenBank/DDBJ whole genome shotgun (WGS) entry which is preliminary data.</text>
</comment>
<feature type="region of interest" description="Disordered" evidence="1">
    <location>
        <begin position="1"/>
        <end position="21"/>
    </location>
</feature>